<feature type="region of interest" description="Disordered" evidence="1">
    <location>
        <begin position="1116"/>
        <end position="1138"/>
    </location>
</feature>
<keyword evidence="2" id="KW-0812">Transmembrane</keyword>
<dbReference type="Gene3D" id="3.30.450.20">
    <property type="entry name" value="PAS domain"/>
    <property type="match status" value="4"/>
</dbReference>
<feature type="region of interest" description="Disordered" evidence="1">
    <location>
        <begin position="876"/>
        <end position="904"/>
    </location>
</feature>
<dbReference type="EMBL" id="PVNP01000089">
    <property type="protein sequence ID" value="PRO73694.1"/>
    <property type="molecule type" value="Genomic_DNA"/>
</dbReference>
<accession>A0A2S9VB90</accession>
<feature type="compositionally biased region" description="Low complexity" evidence="1">
    <location>
        <begin position="1178"/>
        <end position="1192"/>
    </location>
</feature>
<dbReference type="SUPFAM" id="SSF55785">
    <property type="entry name" value="PYP-like sensor domain (PAS domain)"/>
    <property type="match status" value="4"/>
</dbReference>
<evidence type="ECO:0000313" key="4">
    <source>
        <dbReference type="EMBL" id="PRO73694.1"/>
    </source>
</evidence>
<dbReference type="Pfam" id="PF13188">
    <property type="entry name" value="PAS_8"/>
    <property type="match status" value="1"/>
</dbReference>
<feature type="region of interest" description="Disordered" evidence="1">
    <location>
        <begin position="1296"/>
        <end position="1345"/>
    </location>
</feature>
<feature type="region of interest" description="Disordered" evidence="1">
    <location>
        <begin position="1178"/>
        <end position="1231"/>
    </location>
</feature>
<protein>
    <recommendedName>
        <fullName evidence="3">PAS domain-containing protein</fullName>
    </recommendedName>
</protein>
<feature type="domain" description="PAS" evidence="3">
    <location>
        <begin position="558"/>
        <end position="627"/>
    </location>
</feature>
<feature type="domain" description="PAS" evidence="3">
    <location>
        <begin position="444"/>
        <end position="511"/>
    </location>
</feature>
<feature type="domain" description="PAS" evidence="3">
    <location>
        <begin position="198"/>
        <end position="264"/>
    </location>
</feature>
<keyword evidence="2" id="KW-0472">Membrane</keyword>
<name>A0A2S9VB90_9ALTE</name>
<feature type="compositionally biased region" description="Basic and acidic residues" evidence="1">
    <location>
        <begin position="1119"/>
        <end position="1138"/>
    </location>
</feature>
<feature type="compositionally biased region" description="Basic and acidic residues" evidence="1">
    <location>
        <begin position="1319"/>
        <end position="1345"/>
    </location>
</feature>
<dbReference type="InterPro" id="IPR000014">
    <property type="entry name" value="PAS"/>
</dbReference>
<dbReference type="InterPro" id="IPR013656">
    <property type="entry name" value="PAS_4"/>
</dbReference>
<sequence>MSACSQRNYLQNKGLLLLSAVAPNVYAFPSSLQALSPGQFNLLAYAAIACAGLLLLVILFGAFKRSRLNAKLNKTNSLLTVQQERLNAVSVGVILVDEALTVTYANRTGAYLLGQNADTVKGKGLADLLPVEAQQLISQASGASRELAIQCVLGQRQRAYRLRINPALSQAAEAQMMIIVEDVQNYQQRLDDSAAMLDHVSGLFDGQSLGLAKINLAAQQLTVNESLAGWLGIEPGELSMDEFIQRVDARDQQMLSGALERLASGEVLEVNTSLLAKDDSLIPVTCCGALAEHTSESDLPIAHISVADCRQITRAKTERDVAIQRFNAVVSTATQPVYLLDAERRFVDANRAFLSLFKTDLMYIKGKPVSELKQFDEGFKSLHQNRDKMTTRRQALSVERDDGQRLSLQVVLQALAGESGAAMGIIEDHTEVEALTHDVAEAKDRLSMFTDHSPMGIAVFNREGDIKEVNQTLCRQLDMNSQQLLSQSFYQLFTDKVETEKLTQRLDRHDQAREFPARLKCGTNKTFSTTLHANKISEIPEEYVCWIGSREEQDYLNSRFERLVKYASVPVALLTNDCFTQFNSAACAFFGIQDEEEMLGLQLTAPELHGAATNTETLRQKLETVGSRGQVVTLSWQHQYQQRVLPCELTLIPILRDAKLQGIICIWIDLRAIEQAKAARAEAVKLREAAELEVEAKQQQLASSQHQLAQQQEALAETEQTLAQAELKLQDAEVTLSEKIETISELQQAHKDISEHLASLKSDYTQNREMLEESQQANAALEAQLERSSMKVGSLEKQRNQIADALQYSERKYREAQQQLEQSQQETLRLEQQQAEQQKAVENYVAEIAGLQASIEDKDKQIGDVSGQIAALQSQLTSSSEASEKLREQLANQRKASEQAEQERRELAMAYQKMQAEAEGKARHIDHLQHEMEMLETMSSQQKGDMQAHTEQLAKELEAKQSQLQSTQTALADIKQQAEQDKQEKAAQQERLAQLQNELADIKSRSAQQQSKVAEADARRKAEHEALQQALQAKQAELQQTEQILSDAKQQTEAEKREKARQQAIFARLQEELSEMQQKSTQQQQAIQQSEQKWQAEQQNLANELAARQAKLAAAEAELDNRQKQMEAEKLERESQQNKLEQLKSEMADVAQRAAKQKEMMLGSDEQWRKHHEEIEAQKQQLQQALEEAQSQNSAMQNKLQSSMNELADAEEKVSLTQSEEQKLQQELNRSKEQAQALEAKLAQQEEQEAKLQAQVQEQQSALKSSQSSIEQLEAQQQLLTEQLATVQREYAASQQSLTQQNSSQSDLHAQLSSLEGELSERKSQLESREKALQQAQEKLKDSESKLAEQEKALVEAQKVELQQAQEATVQVREKPDFADLAMPPDPNTWFDLLYYLQSSHQVSSMATSLTSLMDKLAEATRIMDEAVMADDHRAILMGARRLISVISTINSAPLKDMESRLSADCHHDNSDNISIYWPMAKQNLQRTLRVIYSHLYDE</sequence>
<keyword evidence="2" id="KW-1133">Transmembrane helix</keyword>
<keyword evidence="5" id="KW-1185">Reference proteome</keyword>
<comment type="caution">
    <text evidence="4">The sequence shown here is derived from an EMBL/GenBank/DDBJ whole genome shotgun (WGS) entry which is preliminary data.</text>
</comment>
<evidence type="ECO:0000259" key="3">
    <source>
        <dbReference type="SMART" id="SM00091"/>
    </source>
</evidence>
<feature type="compositionally biased region" description="Polar residues" evidence="1">
    <location>
        <begin position="1193"/>
        <end position="1205"/>
    </location>
</feature>
<dbReference type="CDD" id="cd00130">
    <property type="entry name" value="PAS"/>
    <property type="match status" value="3"/>
</dbReference>
<dbReference type="SMART" id="SM00091">
    <property type="entry name" value="PAS"/>
    <property type="match status" value="5"/>
</dbReference>
<feature type="compositionally biased region" description="Basic and acidic residues" evidence="1">
    <location>
        <begin position="1210"/>
        <end position="1231"/>
    </location>
</feature>
<dbReference type="Pfam" id="PF08448">
    <property type="entry name" value="PAS_4"/>
    <property type="match status" value="1"/>
</dbReference>
<feature type="compositionally biased region" description="Basic and acidic residues" evidence="1">
    <location>
        <begin position="1014"/>
        <end position="1026"/>
    </location>
</feature>
<dbReference type="PANTHER" id="PTHR23159">
    <property type="entry name" value="CENTROSOMAL PROTEIN 2"/>
    <property type="match status" value="1"/>
</dbReference>
<dbReference type="PANTHER" id="PTHR23159:SF31">
    <property type="entry name" value="CENTROSOME-ASSOCIATED PROTEIN CEP250 ISOFORM X1"/>
    <property type="match status" value="1"/>
</dbReference>
<evidence type="ECO:0000256" key="1">
    <source>
        <dbReference type="SAM" id="MobiDB-lite"/>
    </source>
</evidence>
<dbReference type="InterPro" id="IPR035965">
    <property type="entry name" value="PAS-like_dom_sf"/>
</dbReference>
<evidence type="ECO:0000313" key="5">
    <source>
        <dbReference type="Proteomes" id="UP000238949"/>
    </source>
</evidence>
<feature type="domain" description="PAS" evidence="3">
    <location>
        <begin position="80"/>
        <end position="146"/>
    </location>
</feature>
<feature type="region of interest" description="Disordered" evidence="1">
    <location>
        <begin position="1003"/>
        <end position="1027"/>
    </location>
</feature>
<dbReference type="Gene3D" id="1.10.287.1490">
    <property type="match status" value="1"/>
</dbReference>
<organism evidence="4 5">
    <name type="scientific">Alteromonas alba</name>
    <dbReference type="NCBI Taxonomy" id="2079529"/>
    <lineage>
        <taxon>Bacteria</taxon>
        <taxon>Pseudomonadati</taxon>
        <taxon>Pseudomonadota</taxon>
        <taxon>Gammaproteobacteria</taxon>
        <taxon>Alteromonadales</taxon>
        <taxon>Alteromonadaceae</taxon>
        <taxon>Alteromonas/Salinimonas group</taxon>
        <taxon>Alteromonas</taxon>
    </lineage>
</organism>
<dbReference type="OrthoDB" id="6319836at2"/>
<feature type="domain" description="PAS" evidence="3">
    <location>
        <begin position="324"/>
        <end position="390"/>
    </location>
</feature>
<evidence type="ECO:0000256" key="2">
    <source>
        <dbReference type="SAM" id="Phobius"/>
    </source>
</evidence>
<feature type="compositionally biased region" description="Basic and acidic residues" evidence="1">
    <location>
        <begin position="895"/>
        <end position="904"/>
    </location>
</feature>
<feature type="compositionally biased region" description="Low complexity" evidence="1">
    <location>
        <begin position="1296"/>
        <end position="1306"/>
    </location>
</feature>
<gene>
    <name evidence="4" type="ORF">C6Y40_09810</name>
</gene>
<feature type="transmembrane region" description="Helical" evidence="2">
    <location>
        <begin position="43"/>
        <end position="63"/>
    </location>
</feature>
<dbReference type="Proteomes" id="UP000238949">
    <property type="component" value="Unassembled WGS sequence"/>
</dbReference>
<reference evidence="5" key="1">
    <citation type="journal article" date="2020" name="Int. J. Syst. Evol. Microbiol.">
        <title>Alteromonas alba sp. nov., a marine bacterium isolated from the seawater of the West Pacific Ocean.</title>
        <authorList>
            <person name="Sun C."/>
            <person name="Wu Y.-H."/>
            <person name="Xamxidin M."/>
            <person name="Cheng H."/>
            <person name="Xu X.-W."/>
        </authorList>
    </citation>
    <scope>NUCLEOTIDE SEQUENCE [LARGE SCALE GENOMIC DNA]</scope>
    <source>
        <strain evidence="5">190</strain>
    </source>
</reference>
<proteinExistence type="predicted"/>
<dbReference type="Pfam" id="PF13426">
    <property type="entry name" value="PAS_9"/>
    <property type="match status" value="2"/>
</dbReference>